<organism evidence="2 3">
    <name type="scientific">Vibrio aerogenes CECT 7868</name>
    <dbReference type="NCBI Taxonomy" id="1216006"/>
    <lineage>
        <taxon>Bacteria</taxon>
        <taxon>Pseudomonadati</taxon>
        <taxon>Pseudomonadota</taxon>
        <taxon>Gammaproteobacteria</taxon>
        <taxon>Vibrionales</taxon>
        <taxon>Vibrionaceae</taxon>
        <taxon>Vibrio</taxon>
    </lineage>
</organism>
<dbReference type="InterPro" id="IPR000182">
    <property type="entry name" value="GNAT_dom"/>
</dbReference>
<sequence length="164" mass="18421">MKFARKFKCPKLVFSPVCIDDAMVLFDAVRSEKFPSSLPLAKIETLKQAESWCSERALDWDAGKCFVWTCHRSSDSVIIGQVTLFPQENRLALAYWVNPELWGQGLATQMCESLLSHIQREGYRGNVWAGVHTWNTRSASVLKKLGFTPMDSGAGDTAEYNLAI</sequence>
<protein>
    <submittedName>
        <fullName evidence="2">Acetyltransferase (GNAT) family protein</fullName>
    </submittedName>
</protein>
<dbReference type="SUPFAM" id="SSF55729">
    <property type="entry name" value="Acyl-CoA N-acyltransferases (Nat)"/>
    <property type="match status" value="1"/>
</dbReference>
<gene>
    <name evidence="2" type="ORF">VA7868_00391</name>
</gene>
<evidence type="ECO:0000313" key="2">
    <source>
        <dbReference type="EMBL" id="SHH74663.1"/>
    </source>
</evidence>
<dbReference type="Gene3D" id="3.40.630.30">
    <property type="match status" value="1"/>
</dbReference>
<name>A0A1M5VID6_9VIBR</name>
<keyword evidence="2" id="KW-0808">Transferase</keyword>
<feature type="domain" description="N-acetyltransferase" evidence="1">
    <location>
        <begin position="24"/>
        <end position="164"/>
    </location>
</feature>
<dbReference type="RefSeq" id="WP_073602162.1">
    <property type="nucleotide sequence ID" value="NZ_FQXZ01000005.1"/>
</dbReference>
<dbReference type="EMBL" id="FQXZ01000005">
    <property type="protein sequence ID" value="SHH74663.1"/>
    <property type="molecule type" value="Genomic_DNA"/>
</dbReference>
<dbReference type="STRING" id="1216006.VA7868_00391"/>
<evidence type="ECO:0000313" key="3">
    <source>
        <dbReference type="Proteomes" id="UP000184608"/>
    </source>
</evidence>
<proteinExistence type="predicted"/>
<dbReference type="PANTHER" id="PTHR43792">
    <property type="entry name" value="GNAT FAMILY, PUTATIVE (AFU_ORTHOLOGUE AFUA_3G00765)-RELATED-RELATED"/>
    <property type="match status" value="1"/>
</dbReference>
<dbReference type="Proteomes" id="UP000184608">
    <property type="component" value="Unassembled WGS sequence"/>
</dbReference>
<dbReference type="PROSITE" id="PS51186">
    <property type="entry name" value="GNAT"/>
    <property type="match status" value="1"/>
</dbReference>
<dbReference type="CDD" id="cd04301">
    <property type="entry name" value="NAT_SF"/>
    <property type="match status" value="1"/>
</dbReference>
<dbReference type="AlphaFoldDB" id="A0A1M5VID6"/>
<accession>A0A1M5VID6</accession>
<dbReference type="InterPro" id="IPR051531">
    <property type="entry name" value="N-acetyltransferase"/>
</dbReference>
<dbReference type="Pfam" id="PF13302">
    <property type="entry name" value="Acetyltransf_3"/>
    <property type="match status" value="1"/>
</dbReference>
<dbReference type="InterPro" id="IPR016181">
    <property type="entry name" value="Acyl_CoA_acyltransferase"/>
</dbReference>
<reference evidence="2 3" key="1">
    <citation type="submission" date="2016-11" db="EMBL/GenBank/DDBJ databases">
        <authorList>
            <person name="Jaros S."/>
            <person name="Januszkiewicz K."/>
            <person name="Wedrychowicz H."/>
        </authorList>
    </citation>
    <scope>NUCLEOTIDE SEQUENCE [LARGE SCALE GENOMIC DNA]</scope>
    <source>
        <strain evidence="2 3">CECT 7868</strain>
    </source>
</reference>
<dbReference type="GO" id="GO:0016747">
    <property type="term" value="F:acyltransferase activity, transferring groups other than amino-acyl groups"/>
    <property type="evidence" value="ECO:0007669"/>
    <property type="project" value="InterPro"/>
</dbReference>
<keyword evidence="3" id="KW-1185">Reference proteome</keyword>
<dbReference type="OrthoDB" id="9801669at2"/>
<evidence type="ECO:0000259" key="1">
    <source>
        <dbReference type="PROSITE" id="PS51186"/>
    </source>
</evidence>
<dbReference type="PANTHER" id="PTHR43792:SF1">
    <property type="entry name" value="N-ACETYLTRANSFERASE DOMAIN-CONTAINING PROTEIN"/>
    <property type="match status" value="1"/>
</dbReference>